<sequence>MTDLAARWRLHQGPAGRRMSRLRRFGTERFRWDDLLRAPLSGADVYVLYFPSRFDLPVDVSATETLRVFGANTSVRTSVDFWDPTDPNFSEALTLFGLRHPPALVLATGLRERDVGGDGLSDSVYCVAFDGEAVLSDRASMAAAVNIAHEILVRCDRGEIAGYVRGRKVSALLRVIGRGAGVVVDEFLRAGCGRSAAPRRRPRTSPAPSRT</sequence>
<accession>A0A7W9DQQ9</accession>
<evidence type="ECO:0000313" key="1">
    <source>
        <dbReference type="EMBL" id="MBB5627726.1"/>
    </source>
</evidence>
<proteinExistence type="predicted"/>
<organism evidence="1 2">
    <name type="scientific">Sphaerisporangium krabiense</name>
    <dbReference type="NCBI Taxonomy" id="763782"/>
    <lineage>
        <taxon>Bacteria</taxon>
        <taxon>Bacillati</taxon>
        <taxon>Actinomycetota</taxon>
        <taxon>Actinomycetes</taxon>
        <taxon>Streptosporangiales</taxon>
        <taxon>Streptosporangiaceae</taxon>
        <taxon>Sphaerisporangium</taxon>
    </lineage>
</organism>
<comment type="caution">
    <text evidence="1">The sequence shown here is derived from an EMBL/GenBank/DDBJ whole genome shotgun (WGS) entry which is preliminary data.</text>
</comment>
<keyword evidence="2" id="KW-1185">Reference proteome</keyword>
<evidence type="ECO:0000313" key="2">
    <source>
        <dbReference type="Proteomes" id="UP000588112"/>
    </source>
</evidence>
<dbReference type="AlphaFoldDB" id="A0A7W9DQQ9"/>
<reference evidence="1 2" key="1">
    <citation type="submission" date="2020-08" db="EMBL/GenBank/DDBJ databases">
        <title>Sequencing the genomes of 1000 actinobacteria strains.</title>
        <authorList>
            <person name="Klenk H.-P."/>
        </authorList>
    </citation>
    <scope>NUCLEOTIDE SEQUENCE [LARGE SCALE GENOMIC DNA]</scope>
    <source>
        <strain evidence="1 2">DSM 45790</strain>
    </source>
</reference>
<dbReference type="RefSeq" id="WP_184612339.1">
    <property type="nucleotide sequence ID" value="NZ_BOOS01000015.1"/>
</dbReference>
<dbReference type="EMBL" id="JACHBR010000001">
    <property type="protein sequence ID" value="MBB5627726.1"/>
    <property type="molecule type" value="Genomic_DNA"/>
</dbReference>
<gene>
    <name evidence="1" type="ORF">BJ981_003425</name>
</gene>
<dbReference type="Proteomes" id="UP000588112">
    <property type="component" value="Unassembled WGS sequence"/>
</dbReference>
<protein>
    <submittedName>
        <fullName evidence="1">Uncharacterized protein</fullName>
    </submittedName>
</protein>
<name>A0A7W9DQQ9_9ACTN</name>